<dbReference type="EMBL" id="CP104013">
    <property type="protein sequence ID" value="UYP44240.1"/>
    <property type="molecule type" value="Genomic_DNA"/>
</dbReference>
<keyword evidence="1" id="KW-0472">Membrane</keyword>
<keyword evidence="1" id="KW-1133">Transmembrane helix</keyword>
<evidence type="ECO:0000256" key="1">
    <source>
        <dbReference type="SAM" id="Phobius"/>
    </source>
</evidence>
<dbReference type="SUPFAM" id="SSF53187">
    <property type="entry name" value="Zn-dependent exopeptidases"/>
    <property type="match status" value="1"/>
</dbReference>
<keyword evidence="1" id="KW-0812">Transmembrane</keyword>
<evidence type="ECO:0000313" key="3">
    <source>
        <dbReference type="EMBL" id="UYP44240.1"/>
    </source>
</evidence>
<reference evidence="3" key="1">
    <citation type="submission" date="2022-09" db="EMBL/GenBank/DDBJ databases">
        <title>Actin cytoskeleton and complex cell architecture in an #Asgard archaeon.</title>
        <authorList>
            <person name="Ponce Toledo R.I."/>
            <person name="Schleper C."/>
            <person name="Rodrigues Oliveira T."/>
            <person name="Wollweber F."/>
            <person name="Xu J."/>
            <person name="Rittmann S."/>
            <person name="Klingl A."/>
            <person name="Pilhofer M."/>
        </authorList>
    </citation>
    <scope>NUCLEOTIDE SEQUENCE</scope>
    <source>
        <strain evidence="3">B-35</strain>
    </source>
</reference>
<dbReference type="Pfam" id="PF04389">
    <property type="entry name" value="Peptidase_M28"/>
    <property type="match status" value="1"/>
</dbReference>
<feature type="transmembrane region" description="Helical" evidence="1">
    <location>
        <begin position="191"/>
        <end position="213"/>
    </location>
</feature>
<feature type="transmembrane region" description="Helical" evidence="1">
    <location>
        <begin position="162"/>
        <end position="185"/>
    </location>
</feature>
<feature type="transmembrane region" description="Helical" evidence="1">
    <location>
        <begin position="66"/>
        <end position="84"/>
    </location>
</feature>
<gene>
    <name evidence="3" type="ORF">NEF87_000525</name>
</gene>
<dbReference type="PANTHER" id="PTHR12147:SF26">
    <property type="entry name" value="PEPTIDASE M28 DOMAIN-CONTAINING PROTEIN"/>
    <property type="match status" value="1"/>
</dbReference>
<name>A0ABY6HLI2_9ARCH</name>
<dbReference type="Gene3D" id="3.40.630.10">
    <property type="entry name" value="Zn peptidases"/>
    <property type="match status" value="1"/>
</dbReference>
<feature type="domain" description="Peptidase M28" evidence="2">
    <location>
        <begin position="219"/>
        <end position="398"/>
    </location>
</feature>
<sequence>MKGMDFTELAKNSLKHTDELIHEFGPRLAGTKQCQKVGEKLGQILSEFCDESSVEDIEIHPESFSFYIKFLPLMYAVGSLFFYLRSNWIIVPLIGMIFGIFMMISIFGFYKHFFDRFFPKKIGKNVYGCIEPSKDVHQQVILSGHHDSAREIRILASRFQKFYAPAIFIPYFFFLYAIIIFIIAISGQFNIVSSTFITICNIISLPFMIVYIFMLSSKGTPGAGDNLIASVMVIELGKKLASLKHSNDLYLNHTRVILASFDAEEAGLRGAAAFMETHYKKWQKIPTYHLNFDSLYNVDQFHILTHDINGTIPLSQEMVDDVIKIATKHGISFSKFSMTFGGGGTDAAESARKGIAATTILAMPTDIVREGLVYHTRNDTVDSIESEVIEGCLNIAWDFLWLKEKQIES</sequence>
<keyword evidence="4" id="KW-1185">Reference proteome</keyword>
<accession>A0ABY6HLI2</accession>
<evidence type="ECO:0000259" key="2">
    <source>
        <dbReference type="Pfam" id="PF04389"/>
    </source>
</evidence>
<dbReference type="InterPro" id="IPR007484">
    <property type="entry name" value="Peptidase_M28"/>
</dbReference>
<organism evidence="3 4">
    <name type="scientific">Candidatus Lokiarchaeum ossiferum</name>
    <dbReference type="NCBI Taxonomy" id="2951803"/>
    <lineage>
        <taxon>Archaea</taxon>
        <taxon>Promethearchaeati</taxon>
        <taxon>Promethearchaeota</taxon>
        <taxon>Promethearchaeia</taxon>
        <taxon>Promethearchaeales</taxon>
        <taxon>Promethearchaeaceae</taxon>
        <taxon>Candidatus Lokiarchaeum</taxon>
    </lineage>
</organism>
<dbReference type="Proteomes" id="UP001208689">
    <property type="component" value="Chromosome"/>
</dbReference>
<proteinExistence type="predicted"/>
<evidence type="ECO:0000313" key="4">
    <source>
        <dbReference type="Proteomes" id="UP001208689"/>
    </source>
</evidence>
<dbReference type="PANTHER" id="PTHR12147">
    <property type="entry name" value="METALLOPEPTIDASE M28 FAMILY MEMBER"/>
    <property type="match status" value="1"/>
</dbReference>
<protein>
    <recommendedName>
        <fullName evidence="2">Peptidase M28 domain-containing protein</fullName>
    </recommendedName>
</protein>
<feature type="transmembrane region" description="Helical" evidence="1">
    <location>
        <begin position="90"/>
        <end position="110"/>
    </location>
</feature>
<dbReference type="InterPro" id="IPR045175">
    <property type="entry name" value="M28_fam"/>
</dbReference>